<dbReference type="NCBIfam" id="NF003818">
    <property type="entry name" value="PRK05409.1"/>
    <property type="match status" value="1"/>
</dbReference>
<gene>
    <name evidence="1" type="ORF">NX722_09780</name>
</gene>
<evidence type="ECO:0000313" key="2">
    <source>
        <dbReference type="Proteomes" id="UP001209854"/>
    </source>
</evidence>
<proteinExistence type="predicted"/>
<dbReference type="InterPro" id="IPR007801">
    <property type="entry name" value="MbnB/TglH/ChrH"/>
</dbReference>
<dbReference type="PANTHER" id="PTHR42194:SF1">
    <property type="entry name" value="UPF0276 PROTEIN HI_1600"/>
    <property type="match status" value="1"/>
</dbReference>
<dbReference type="RefSeq" id="WP_262567828.1">
    <property type="nucleotide sequence ID" value="NZ_JAPFCC010000001.1"/>
</dbReference>
<sequence length="294" mass="32106">MANTWYSKQAPVGVGLRHAHYHKALTTPAELDFVEVHSENFFALGGASLEILEDAAKLYPMSLHGTSLGLGSTTGISEKHLDALESLVQRVSPVMISDHAAFAWGEVSGRLVHGGDLLPIAFNQKSLQTLADNVNRVQDRLQRQISVENLSAYLEPEGSLWKETDFLNGLTELTQCRLLVDLNNVAVNAINDGQTDITKVITEWVDEINPAAVGEIHLAGCTPAAPGDIVVDDHSQKVSDPVWQAYSHALKQFGPVPTLIEWDTDLPAWSVLLAEAEKAKIIARQVSYEARETI</sequence>
<comment type="caution">
    <text evidence="1">The sequence shown here is derived from an EMBL/GenBank/DDBJ whole genome shotgun (WGS) entry which is preliminary data.</text>
</comment>
<organism evidence="1 2">
    <name type="scientific">Endozoicomonas gorgoniicola</name>
    <dbReference type="NCBI Taxonomy" id="1234144"/>
    <lineage>
        <taxon>Bacteria</taxon>
        <taxon>Pseudomonadati</taxon>
        <taxon>Pseudomonadota</taxon>
        <taxon>Gammaproteobacteria</taxon>
        <taxon>Oceanospirillales</taxon>
        <taxon>Endozoicomonadaceae</taxon>
        <taxon>Endozoicomonas</taxon>
    </lineage>
</organism>
<dbReference type="Gene3D" id="3.20.20.150">
    <property type="entry name" value="Divalent-metal-dependent TIM barrel enzymes"/>
    <property type="match status" value="1"/>
</dbReference>
<name>A0ABT3MU67_9GAMM</name>
<protein>
    <submittedName>
        <fullName evidence="1">DUF692 domain-containing protein</fullName>
    </submittedName>
</protein>
<dbReference type="EMBL" id="JAPFCC010000001">
    <property type="protein sequence ID" value="MCW7552926.1"/>
    <property type="molecule type" value="Genomic_DNA"/>
</dbReference>
<keyword evidence="2" id="KW-1185">Reference proteome</keyword>
<dbReference type="PANTHER" id="PTHR42194">
    <property type="entry name" value="UPF0276 PROTEIN HI_1600"/>
    <property type="match status" value="1"/>
</dbReference>
<reference evidence="1 2" key="1">
    <citation type="submission" date="2022-10" db="EMBL/GenBank/DDBJ databases">
        <title>High-quality genome sequences of two octocoral-associated bacteria, Endozoicomonas euniceicola EF212 and Endozoicomonas gorgoniicola PS125.</title>
        <authorList>
            <person name="Chiou Y.-J."/>
            <person name="Chen Y.-H."/>
        </authorList>
    </citation>
    <scope>NUCLEOTIDE SEQUENCE [LARGE SCALE GENOMIC DNA]</scope>
    <source>
        <strain evidence="1 2">PS125</strain>
    </source>
</reference>
<accession>A0ABT3MU67</accession>
<dbReference type="Pfam" id="PF05114">
    <property type="entry name" value="MbnB_TglH_ChrH"/>
    <property type="match status" value="1"/>
</dbReference>
<evidence type="ECO:0000313" key="1">
    <source>
        <dbReference type="EMBL" id="MCW7552926.1"/>
    </source>
</evidence>
<dbReference type="Proteomes" id="UP001209854">
    <property type="component" value="Unassembled WGS sequence"/>
</dbReference>